<feature type="transmembrane region" description="Helical" evidence="1">
    <location>
        <begin position="33"/>
        <end position="51"/>
    </location>
</feature>
<dbReference type="Gene3D" id="3.30.230.10">
    <property type="match status" value="1"/>
</dbReference>
<keyword evidence="1" id="KW-1133">Transmembrane helix</keyword>
<dbReference type="SUPFAM" id="SSF54211">
    <property type="entry name" value="Ribosomal protein S5 domain 2-like"/>
    <property type="match status" value="1"/>
</dbReference>
<evidence type="ECO:0000256" key="1">
    <source>
        <dbReference type="SAM" id="Phobius"/>
    </source>
</evidence>
<gene>
    <name evidence="2" type="ORF">ENU20_00675</name>
</gene>
<keyword evidence="1" id="KW-0812">Transmembrane</keyword>
<comment type="caution">
    <text evidence="2">The sequence shown here is derived from an EMBL/GenBank/DDBJ whole genome shotgun (WGS) entry which is preliminary data.</text>
</comment>
<name>A0A7C4JKX1_STAMA</name>
<sequence>MVVEVIFEVYEPGSGRIIVEPRDKVTEDVITSIKYAIVLSSIIVGFNYTLYDYRYVFRTNFKVEGLSATLGFVLGFLGFLRNESTVNFAATGLVSPYGTIGLVSGIGAKYIAARGRGLSLVIGPIYGVNWTSYRGVPDIFTAYRTAYKHSLLASISNDSFPETNLSNIYNRAFNESTIELYGLINNTIEKLVELGIDYTSSDGFRLLNYSLKHYRKGRYYTASSYAFRSYYTLYSLYLDALRGLDNVEYNIVVRNEVDSLLRDIMNLTSIIKQYSSSSKNIDLWNLDVLMNSYERINIALNLLTQFINSGYIDTDSLALSKARVVTAKQWLKLFRSMSNESEYVLNSSTIEKTKLLLKTYCSLCNEYLSYVFPGLGWGVIDCSSIDMEGVLGLIEFNQQLNTIYRVFETGVSRSIYEEYYRLGDIYELMKTIREITLYLYENTHQQIPSLISVMELTNSYIEDGENISMVAYMLTSNIPSAVIHIVLVNSSKNNTWIITPPLNTTKTQEHVEISLGLTHRVPIVTILLIFLTALLSSLVIIIYVIVRSSRE</sequence>
<protein>
    <submittedName>
        <fullName evidence="2">Uncharacterized protein</fullName>
    </submittedName>
</protein>
<feature type="transmembrane region" description="Helical" evidence="1">
    <location>
        <begin position="523"/>
        <end position="546"/>
    </location>
</feature>
<reference evidence="2" key="1">
    <citation type="journal article" date="2020" name="mSystems">
        <title>Genome- and Community-Level Interaction Insights into Carbon Utilization and Element Cycling Functions of Hydrothermarchaeota in Hydrothermal Sediment.</title>
        <authorList>
            <person name="Zhou Z."/>
            <person name="Liu Y."/>
            <person name="Xu W."/>
            <person name="Pan J."/>
            <person name="Luo Z.H."/>
            <person name="Li M."/>
        </authorList>
    </citation>
    <scope>NUCLEOTIDE SEQUENCE [LARGE SCALE GENOMIC DNA]</scope>
    <source>
        <strain evidence="2">SpSt-648</strain>
    </source>
</reference>
<dbReference type="InterPro" id="IPR020568">
    <property type="entry name" value="Ribosomal_Su5_D2-typ_SF"/>
</dbReference>
<dbReference type="EMBL" id="DTBP01000010">
    <property type="protein sequence ID" value="HGQ73580.1"/>
    <property type="molecule type" value="Genomic_DNA"/>
</dbReference>
<organism evidence="2">
    <name type="scientific">Staphylothermus marinus</name>
    <dbReference type="NCBI Taxonomy" id="2280"/>
    <lineage>
        <taxon>Archaea</taxon>
        <taxon>Thermoproteota</taxon>
        <taxon>Thermoprotei</taxon>
        <taxon>Desulfurococcales</taxon>
        <taxon>Desulfurococcaceae</taxon>
        <taxon>Staphylothermus</taxon>
    </lineage>
</organism>
<keyword evidence="1" id="KW-0472">Membrane</keyword>
<dbReference type="AlphaFoldDB" id="A0A7C4JKX1"/>
<accession>A0A7C4JKX1</accession>
<dbReference type="InterPro" id="IPR014721">
    <property type="entry name" value="Ribsml_uS5_D2-typ_fold_subgr"/>
</dbReference>
<proteinExistence type="predicted"/>
<evidence type="ECO:0000313" key="2">
    <source>
        <dbReference type="EMBL" id="HGQ73580.1"/>
    </source>
</evidence>
<feature type="transmembrane region" description="Helical" evidence="1">
    <location>
        <begin position="63"/>
        <end position="80"/>
    </location>
</feature>